<dbReference type="AlphaFoldDB" id="A0A7H8QJB8"/>
<dbReference type="KEGG" id="trg:TRUGW13939_00644"/>
<feature type="chain" id="PRO_5028906437" description="Glycosyl hydrolase" evidence="2">
    <location>
        <begin position="25"/>
        <end position="575"/>
    </location>
</feature>
<feature type="signal peptide" evidence="2">
    <location>
        <begin position="1"/>
        <end position="24"/>
    </location>
</feature>
<organism evidence="3 4">
    <name type="scientific">Talaromyces rugulosus</name>
    <name type="common">Penicillium rugulosum</name>
    <dbReference type="NCBI Taxonomy" id="121627"/>
    <lineage>
        <taxon>Eukaryota</taxon>
        <taxon>Fungi</taxon>
        <taxon>Dikarya</taxon>
        <taxon>Ascomycota</taxon>
        <taxon>Pezizomycotina</taxon>
        <taxon>Eurotiomycetes</taxon>
        <taxon>Eurotiomycetidae</taxon>
        <taxon>Eurotiales</taxon>
        <taxon>Trichocomaceae</taxon>
        <taxon>Talaromyces</taxon>
        <taxon>Talaromyces sect. Islandici</taxon>
    </lineage>
</organism>
<dbReference type="RefSeq" id="XP_035339744.1">
    <property type="nucleotide sequence ID" value="XM_035483851.1"/>
</dbReference>
<dbReference type="InterPro" id="IPR005198">
    <property type="entry name" value="Glyco_hydro_76"/>
</dbReference>
<keyword evidence="2" id="KW-0732">Signal</keyword>
<keyword evidence="4" id="KW-1185">Reference proteome</keyword>
<evidence type="ECO:0000256" key="1">
    <source>
        <dbReference type="SAM" id="MobiDB-lite"/>
    </source>
</evidence>
<gene>
    <name evidence="3" type="ORF">TRUGW13939_00644</name>
</gene>
<dbReference type="PANTHER" id="PTHR47791">
    <property type="entry name" value="MEIOTICALLY UP-REGULATED GENE 191 PROTEIN"/>
    <property type="match status" value="1"/>
</dbReference>
<feature type="compositionally biased region" description="Basic and acidic residues" evidence="1">
    <location>
        <begin position="533"/>
        <end position="551"/>
    </location>
</feature>
<dbReference type="PANTHER" id="PTHR47791:SF2">
    <property type="entry name" value="ENDO MANNANASE, GH76 FAMILY (EUROFUNG)"/>
    <property type="match status" value="1"/>
</dbReference>
<reference evidence="4" key="1">
    <citation type="submission" date="2020-06" db="EMBL/GenBank/DDBJ databases">
        <title>A chromosome-scale genome assembly of Talaromyces rugulosus W13939.</title>
        <authorList>
            <person name="Wang B."/>
            <person name="Guo L."/>
            <person name="Ye K."/>
            <person name="Wang L."/>
        </authorList>
    </citation>
    <scope>NUCLEOTIDE SEQUENCE [LARGE SCALE GENOMIC DNA]</scope>
    <source>
        <strain evidence="4">W13939</strain>
    </source>
</reference>
<dbReference type="OrthoDB" id="4104179at2759"/>
<dbReference type="EMBL" id="CP055898">
    <property type="protein sequence ID" value="QKX53565.1"/>
    <property type="molecule type" value="Genomic_DNA"/>
</dbReference>
<dbReference type="Pfam" id="PF03663">
    <property type="entry name" value="Glyco_hydro_76"/>
    <property type="match status" value="1"/>
</dbReference>
<evidence type="ECO:0000313" key="3">
    <source>
        <dbReference type="EMBL" id="QKX53565.1"/>
    </source>
</evidence>
<accession>A0A7H8QJB8</accession>
<dbReference type="GO" id="GO:0005975">
    <property type="term" value="P:carbohydrate metabolic process"/>
    <property type="evidence" value="ECO:0007669"/>
    <property type="project" value="InterPro"/>
</dbReference>
<dbReference type="InterPro" id="IPR053169">
    <property type="entry name" value="MUG_Protein"/>
</dbReference>
<feature type="region of interest" description="Disordered" evidence="1">
    <location>
        <begin position="528"/>
        <end position="551"/>
    </location>
</feature>
<evidence type="ECO:0008006" key="5">
    <source>
        <dbReference type="Google" id="ProtNLM"/>
    </source>
</evidence>
<dbReference type="Gene3D" id="1.50.10.20">
    <property type="match status" value="1"/>
</dbReference>
<name>A0A7H8QJB8_TALRU</name>
<dbReference type="SUPFAM" id="SSF48208">
    <property type="entry name" value="Six-hairpin glycosidases"/>
    <property type="match status" value="1"/>
</dbReference>
<evidence type="ECO:0000256" key="2">
    <source>
        <dbReference type="SAM" id="SignalP"/>
    </source>
</evidence>
<evidence type="ECO:0000313" key="4">
    <source>
        <dbReference type="Proteomes" id="UP000509510"/>
    </source>
</evidence>
<protein>
    <recommendedName>
        <fullName evidence="5">Glycosyl hydrolase</fullName>
    </recommendedName>
</protein>
<dbReference type="Proteomes" id="UP000509510">
    <property type="component" value="Chromosome I"/>
</dbReference>
<dbReference type="GeneID" id="55988157"/>
<dbReference type="InterPro" id="IPR008928">
    <property type="entry name" value="6-hairpin_glycosidase_sf"/>
</dbReference>
<proteinExistence type="predicted"/>
<sequence length="575" mass="64160">MMLHASLLVAGPLLALFSGTPCDALPNGHQLILNADNIHQDTSLNTPRKTLQDMISALDVMQDSYFAQWLGTWPDAIDWTAAVIGTHVSGTLSALTYTSPDLDSSPSSFEATIAHENLISRYFDQVSAFYFGENAFSLRMQAFDDMLWVVLGWLESIKFQNLHTTLHYDSRNSTFERSWHGTQLRVPAAHRARIFYELASTGWESELCGGGMIWSPYLLPYKNAITNELFISASVGMYLYFTGDPIHSPFISSGDCPVHDPEHLAAAVRGYQWLKDSNMTEIGGLYADGFHISGYRGIGNPGSKNCDELNTMVYTYNQGVILSGLRGLWLATNNQEYLRDGHELVEKVMHATGWPKEVGGRRWAGLGRGGVLEDVCDARGDCSQNGQTFKGIFFHHLAEFCHVLRPQEDSFLMEFSDSHTSLEERQNTFDKWHLNRCRRYGPWISHNAQAALATRNDEGKFGMWWGRAYPISTTDMAAMDSPLPAGAIDYSNSGQSGENSGRLVGLLRTHSDQAQSTTDESFVTKMGTLSPRSQDHTTLTRDVNDRGRGRTVETQSGGLAVVRAWYQWQTSPFLE</sequence>